<dbReference type="InterPro" id="IPR018465">
    <property type="entry name" value="Scm3/HJURP"/>
</dbReference>
<dbReference type="GO" id="GO:0046982">
    <property type="term" value="F:protein heterodimerization activity"/>
    <property type="evidence" value="ECO:0007669"/>
    <property type="project" value="InterPro"/>
</dbReference>
<evidence type="ECO:0000313" key="3">
    <source>
        <dbReference type="EMBL" id="WEW58429.1"/>
    </source>
</evidence>
<dbReference type="Pfam" id="PF10384">
    <property type="entry name" value="Scm3"/>
    <property type="match status" value="1"/>
</dbReference>
<dbReference type="Gene3D" id="1.10.20.10">
    <property type="entry name" value="Histone, subunit A"/>
    <property type="match status" value="1"/>
</dbReference>
<dbReference type="InterPro" id="IPR001005">
    <property type="entry name" value="SANT/Myb"/>
</dbReference>
<sequence length="590" mass="66648">MNSRNKLLQVAGLQKPTRSSLRDIDVFEARKANDFRLQARFESIYAKYGRDFGNIGDEIDLQRGEIVVDNGHLHQMDNEWDTGNVLRDDLHPENESIDLNMGILGEATEISASPGVPMNKSHEVTEPGIPIIDHRYRAHRISPEDAHSRRCDNFSGSVSSNVEKDMLKHCFSVGEQNHWLHDHIACGNTFDKQPEDCFPAKRRKLEAIPDSNLKGQHGWGELVNDCKGIVVAHEHISSCAKHKTVLTTFPKREQPSSGQVESIWALPRKSRRLVGHHTKYRREAGKTATINSARQSRSEGNSDSDDPLQGGPKGTTLSCSPYTGKPTEAKLSRKAAKVRARASQETHLETQLYVISDSNEANTAPKCFPTDIATNPLDISGIIKKDCELSKGPRAPERHCISREAKQKAEEEPLTPEEVKCLVSLRIVEKKKWPEVLSAMPRRRATQLKHWYYKHCVGGRKELPLNTRSWTLEEEKRLLCFQSIPHASWENMQSSFPNRTLQELQRRWIQACGERNSKHNRKVPRLVVKQTIGRKAKLPEHPELGRCMNLSTSSLTESSAQAERQVASESNMIMIKSESPDPLVDGFESR</sequence>
<dbReference type="EMBL" id="CP120628">
    <property type="protein sequence ID" value="WEW58429.1"/>
    <property type="molecule type" value="Genomic_DNA"/>
</dbReference>
<name>A0AAF0DHQ8_9EURO</name>
<accession>A0AAF0DHQ8</accession>
<reference evidence="3" key="1">
    <citation type="submission" date="2023-03" db="EMBL/GenBank/DDBJ databases">
        <title>Emydomyces testavorans Genome Sequence.</title>
        <authorList>
            <person name="Hoyer L."/>
        </authorList>
    </citation>
    <scope>NUCLEOTIDE SEQUENCE</scope>
    <source>
        <strain evidence="3">16-2883</strain>
    </source>
</reference>
<dbReference type="SMART" id="SM00717">
    <property type="entry name" value="SANT"/>
    <property type="match status" value="2"/>
</dbReference>
<organism evidence="3 4">
    <name type="scientific">Emydomyces testavorans</name>
    <dbReference type="NCBI Taxonomy" id="2070801"/>
    <lineage>
        <taxon>Eukaryota</taxon>
        <taxon>Fungi</taxon>
        <taxon>Dikarya</taxon>
        <taxon>Ascomycota</taxon>
        <taxon>Pezizomycotina</taxon>
        <taxon>Eurotiomycetes</taxon>
        <taxon>Eurotiomycetidae</taxon>
        <taxon>Onygenales</taxon>
        <taxon>Nannizziopsiaceae</taxon>
        <taxon>Emydomyces</taxon>
    </lineage>
</organism>
<dbReference type="Proteomes" id="UP001219355">
    <property type="component" value="Chromosome 2"/>
</dbReference>
<dbReference type="PANTHER" id="PTHR15992">
    <property type="entry name" value="HOLLIDAY JUNCTION RECOGNITION PROTEIN"/>
    <property type="match status" value="1"/>
</dbReference>
<dbReference type="GO" id="GO:0042393">
    <property type="term" value="F:histone binding"/>
    <property type="evidence" value="ECO:0007669"/>
    <property type="project" value="InterPro"/>
</dbReference>
<dbReference type="CDD" id="cd00167">
    <property type="entry name" value="SANT"/>
    <property type="match status" value="1"/>
</dbReference>
<protein>
    <recommendedName>
        <fullName evidence="2">Myb-like domain-containing protein</fullName>
    </recommendedName>
</protein>
<dbReference type="SUPFAM" id="SSF46689">
    <property type="entry name" value="Homeodomain-like"/>
    <property type="match status" value="1"/>
</dbReference>
<feature type="region of interest" description="Disordered" evidence="1">
    <location>
        <begin position="551"/>
        <end position="590"/>
    </location>
</feature>
<dbReference type="PANTHER" id="PTHR15992:SF5">
    <property type="entry name" value="HOLLIDAY JUNCTION RECOGNITION PROTEIN"/>
    <property type="match status" value="1"/>
</dbReference>
<evidence type="ECO:0000259" key="2">
    <source>
        <dbReference type="PROSITE" id="PS50090"/>
    </source>
</evidence>
<evidence type="ECO:0000256" key="1">
    <source>
        <dbReference type="SAM" id="MobiDB-lite"/>
    </source>
</evidence>
<feature type="compositionally biased region" description="Polar residues" evidence="1">
    <location>
        <begin position="288"/>
        <end position="301"/>
    </location>
</feature>
<evidence type="ECO:0000313" key="4">
    <source>
        <dbReference type="Proteomes" id="UP001219355"/>
    </source>
</evidence>
<gene>
    <name evidence="3" type="ORF">PRK78_003897</name>
</gene>
<dbReference type="InterPro" id="IPR009072">
    <property type="entry name" value="Histone-fold"/>
</dbReference>
<feature type="domain" description="Myb-like" evidence="2">
    <location>
        <begin position="462"/>
        <end position="508"/>
    </location>
</feature>
<feature type="compositionally biased region" description="Polar residues" evidence="1">
    <location>
        <begin position="551"/>
        <end position="571"/>
    </location>
</feature>
<keyword evidence="4" id="KW-1185">Reference proteome</keyword>
<dbReference type="AlphaFoldDB" id="A0AAF0DHQ8"/>
<dbReference type="InterPro" id="IPR009057">
    <property type="entry name" value="Homeodomain-like_sf"/>
</dbReference>
<dbReference type="GO" id="GO:0005634">
    <property type="term" value="C:nucleus"/>
    <property type="evidence" value="ECO:0007669"/>
    <property type="project" value="InterPro"/>
</dbReference>
<dbReference type="PROSITE" id="PS50090">
    <property type="entry name" value="MYB_LIKE"/>
    <property type="match status" value="1"/>
</dbReference>
<feature type="region of interest" description="Disordered" evidence="1">
    <location>
        <begin position="274"/>
        <end position="331"/>
    </location>
</feature>
<proteinExistence type="predicted"/>